<protein>
    <submittedName>
        <fullName evidence="1">Uncharacterized protein</fullName>
    </submittedName>
</protein>
<accession>A0A4P6G9R2</accession>
<dbReference type="RefSeq" id="WP_208669779.1">
    <property type="nucleotide sequence ID" value="NZ_CP024767.1"/>
</dbReference>
<keyword evidence="2" id="KW-1185">Reference proteome</keyword>
<dbReference type="Proteomes" id="UP000291121">
    <property type="component" value="Chromosome"/>
</dbReference>
<sequence length="255" mass="29702">MTRSVEANRDPIPKSTTMMLDAAVKWIGWLENYPGWKEWNRERFSRTLYDDILVPDADEAGQREFVFSDDVERQHAVVFQYLSLQQTSTTLRECEYYFRRFPFHGLPVTHSDHITNICEMYFGRFYEFRERLKKYLNVVAVAAPTHRIDVGGFIKIFDKEFEGELRARNSVHHHSRFEDAAIERVFLTHVVSSGLSGNGWKAERQAAYRKVTQEWAARVRRRASKLEEFMEAAAQLTLSSCDFLSVSLAPSDTNS</sequence>
<dbReference type="AlphaFoldDB" id="A0A4P6G9R2"/>
<evidence type="ECO:0000313" key="1">
    <source>
        <dbReference type="EMBL" id="QAY87997.1"/>
    </source>
</evidence>
<name>A0A4P6G9R2_9PSED</name>
<organism evidence="1 2">
    <name type="scientific">Pseudomonas arsenicoxydans</name>
    <dbReference type="NCBI Taxonomy" id="702115"/>
    <lineage>
        <taxon>Bacteria</taxon>
        <taxon>Pseudomonadati</taxon>
        <taxon>Pseudomonadota</taxon>
        <taxon>Gammaproteobacteria</taxon>
        <taxon>Pseudomonadales</taxon>
        <taxon>Pseudomonadaceae</taxon>
        <taxon>Pseudomonas</taxon>
    </lineage>
</organism>
<reference evidence="1 2" key="1">
    <citation type="submission" date="2017-11" db="EMBL/GenBank/DDBJ databases">
        <title>Genome sequence of Pseudomonas arsenicoxydans ACM1.</title>
        <authorList>
            <person name="Nascimento F.X."/>
        </authorList>
    </citation>
    <scope>NUCLEOTIDE SEQUENCE [LARGE SCALE GENOMIC DNA]</scope>
    <source>
        <strain evidence="1 2">ACM1</strain>
    </source>
</reference>
<proteinExistence type="predicted"/>
<gene>
    <name evidence="1" type="ORF">CUN61_30395</name>
</gene>
<evidence type="ECO:0000313" key="2">
    <source>
        <dbReference type="Proteomes" id="UP000291121"/>
    </source>
</evidence>
<dbReference type="EMBL" id="CP024767">
    <property type="protein sequence ID" value="QAY87997.1"/>
    <property type="molecule type" value="Genomic_DNA"/>
</dbReference>